<name>A0A645DF18_9ZZZZ</name>
<organism evidence="1">
    <name type="scientific">bioreactor metagenome</name>
    <dbReference type="NCBI Taxonomy" id="1076179"/>
    <lineage>
        <taxon>unclassified sequences</taxon>
        <taxon>metagenomes</taxon>
        <taxon>ecological metagenomes</taxon>
    </lineage>
</organism>
<dbReference type="AlphaFoldDB" id="A0A645DF18"/>
<protein>
    <submittedName>
        <fullName evidence="1">Uncharacterized protein</fullName>
    </submittedName>
</protein>
<dbReference type="EMBL" id="VSSQ01035591">
    <property type="protein sequence ID" value="MPM87859.1"/>
    <property type="molecule type" value="Genomic_DNA"/>
</dbReference>
<comment type="caution">
    <text evidence="1">The sequence shown here is derived from an EMBL/GenBank/DDBJ whole genome shotgun (WGS) entry which is preliminary data.</text>
</comment>
<reference evidence="1" key="1">
    <citation type="submission" date="2019-08" db="EMBL/GenBank/DDBJ databases">
        <authorList>
            <person name="Kucharzyk K."/>
            <person name="Murdoch R.W."/>
            <person name="Higgins S."/>
            <person name="Loffler F."/>
        </authorList>
    </citation>
    <scope>NUCLEOTIDE SEQUENCE</scope>
</reference>
<evidence type="ECO:0000313" key="1">
    <source>
        <dbReference type="EMBL" id="MPM87859.1"/>
    </source>
</evidence>
<gene>
    <name evidence="1" type="ORF">SDC9_134959</name>
</gene>
<proteinExistence type="predicted"/>
<sequence length="49" mass="5426">MAEEAGDRQATHLLVVLFVTGHREEAAAHRVFFMHFIGLDEGFGKNRGG</sequence>
<accession>A0A645DF18</accession>